<dbReference type="EMBL" id="JXTC01000081">
    <property type="protein sequence ID" value="PON90639.1"/>
    <property type="molecule type" value="Genomic_DNA"/>
</dbReference>
<feature type="region of interest" description="Disordered" evidence="1">
    <location>
        <begin position="45"/>
        <end position="90"/>
    </location>
</feature>
<organism evidence="2 3">
    <name type="scientific">Trema orientale</name>
    <name type="common">Charcoal tree</name>
    <name type="synonym">Celtis orientalis</name>
    <dbReference type="NCBI Taxonomy" id="63057"/>
    <lineage>
        <taxon>Eukaryota</taxon>
        <taxon>Viridiplantae</taxon>
        <taxon>Streptophyta</taxon>
        <taxon>Embryophyta</taxon>
        <taxon>Tracheophyta</taxon>
        <taxon>Spermatophyta</taxon>
        <taxon>Magnoliopsida</taxon>
        <taxon>eudicotyledons</taxon>
        <taxon>Gunneridae</taxon>
        <taxon>Pentapetalae</taxon>
        <taxon>rosids</taxon>
        <taxon>fabids</taxon>
        <taxon>Rosales</taxon>
        <taxon>Cannabaceae</taxon>
        <taxon>Trema</taxon>
    </lineage>
</organism>
<feature type="non-terminal residue" evidence="2">
    <location>
        <position position="90"/>
    </location>
</feature>
<sequence>MEMEKSKYRATPNGPERSPVEFFVTVAKVAASHFLSSFSETMVRTKNPSFRTVEAESESETNGEIPRSDGSASESDGSISESDRSTIPNE</sequence>
<gene>
    <name evidence="2" type="ORF">TorRG33x02_134960</name>
</gene>
<evidence type="ECO:0000256" key="1">
    <source>
        <dbReference type="SAM" id="MobiDB-lite"/>
    </source>
</evidence>
<protein>
    <submittedName>
        <fullName evidence="2">Uncharacterized protein</fullName>
    </submittedName>
</protein>
<accession>A0A2P5EYM3</accession>
<evidence type="ECO:0000313" key="2">
    <source>
        <dbReference type="EMBL" id="PON90639.1"/>
    </source>
</evidence>
<evidence type="ECO:0000313" key="3">
    <source>
        <dbReference type="Proteomes" id="UP000237000"/>
    </source>
</evidence>
<dbReference type="AlphaFoldDB" id="A0A2P5EYM3"/>
<feature type="compositionally biased region" description="Low complexity" evidence="1">
    <location>
        <begin position="68"/>
        <end position="80"/>
    </location>
</feature>
<name>A0A2P5EYM3_TREOI</name>
<dbReference type="InParanoid" id="A0A2P5EYM3"/>
<reference evidence="3" key="1">
    <citation type="submission" date="2016-06" db="EMBL/GenBank/DDBJ databases">
        <title>Parallel loss of symbiosis genes in relatives of nitrogen-fixing non-legume Parasponia.</title>
        <authorList>
            <person name="Van Velzen R."/>
            <person name="Holmer R."/>
            <person name="Bu F."/>
            <person name="Rutten L."/>
            <person name="Van Zeijl A."/>
            <person name="Liu W."/>
            <person name="Santuari L."/>
            <person name="Cao Q."/>
            <person name="Sharma T."/>
            <person name="Shen D."/>
            <person name="Roswanjaya Y."/>
            <person name="Wardhani T."/>
            <person name="Kalhor M.S."/>
            <person name="Jansen J."/>
            <person name="Van den Hoogen J."/>
            <person name="Gungor B."/>
            <person name="Hartog M."/>
            <person name="Hontelez J."/>
            <person name="Verver J."/>
            <person name="Yang W.-C."/>
            <person name="Schijlen E."/>
            <person name="Repin R."/>
            <person name="Schilthuizen M."/>
            <person name="Schranz E."/>
            <person name="Heidstra R."/>
            <person name="Miyata K."/>
            <person name="Fedorova E."/>
            <person name="Kohlen W."/>
            <person name="Bisseling T."/>
            <person name="Smit S."/>
            <person name="Geurts R."/>
        </authorList>
    </citation>
    <scope>NUCLEOTIDE SEQUENCE [LARGE SCALE GENOMIC DNA]</scope>
    <source>
        <strain evidence="3">cv. RG33-2</strain>
    </source>
</reference>
<proteinExistence type="predicted"/>
<dbReference type="Proteomes" id="UP000237000">
    <property type="component" value="Unassembled WGS sequence"/>
</dbReference>
<keyword evidence="3" id="KW-1185">Reference proteome</keyword>
<comment type="caution">
    <text evidence="2">The sequence shown here is derived from an EMBL/GenBank/DDBJ whole genome shotgun (WGS) entry which is preliminary data.</text>
</comment>